<dbReference type="Gene3D" id="3.40.50.2000">
    <property type="entry name" value="Glycogen Phosphorylase B"/>
    <property type="match status" value="1"/>
</dbReference>
<keyword evidence="3" id="KW-1185">Reference proteome</keyword>
<reference evidence="2 3" key="2">
    <citation type="journal article" date="2016" name="ISME J.">
        <title>Characterization of the first cultured representative of Verrucomicrobia subdivision 5 indicates the proposal of a novel phylum.</title>
        <authorList>
            <person name="Spring S."/>
            <person name="Bunk B."/>
            <person name="Sproer C."/>
            <person name="Schumann P."/>
            <person name="Rohde M."/>
            <person name="Tindall B.J."/>
            <person name="Klenk H.P."/>
        </authorList>
    </citation>
    <scope>NUCLEOTIDE SEQUENCE [LARGE SCALE GENOMIC DNA]</scope>
    <source>
        <strain evidence="2 3">L21-Fru-AB</strain>
    </source>
</reference>
<dbReference type="KEGG" id="vbl:L21SP4_01204"/>
<dbReference type="Proteomes" id="UP000035268">
    <property type="component" value="Chromosome"/>
</dbReference>
<organism evidence="2 3">
    <name type="scientific">Kiritimatiella glycovorans</name>
    <dbReference type="NCBI Taxonomy" id="1307763"/>
    <lineage>
        <taxon>Bacteria</taxon>
        <taxon>Pseudomonadati</taxon>
        <taxon>Kiritimatiellota</taxon>
        <taxon>Kiritimatiellia</taxon>
        <taxon>Kiritimatiellales</taxon>
        <taxon>Kiritimatiellaceae</taxon>
        <taxon>Kiritimatiella</taxon>
    </lineage>
</organism>
<protein>
    <recommendedName>
        <fullName evidence="4">Glycosyltransferase family 9 (Heptosyltransferase)</fullName>
    </recommendedName>
</protein>
<dbReference type="RefSeq" id="WP_144413767.1">
    <property type="nucleotide sequence ID" value="NZ_CP010904.1"/>
</dbReference>
<dbReference type="STRING" id="1307763.L21SP4_01204"/>
<evidence type="ECO:0008006" key="4">
    <source>
        <dbReference type="Google" id="ProtNLM"/>
    </source>
</evidence>
<evidence type="ECO:0000313" key="2">
    <source>
        <dbReference type="EMBL" id="AKJ64452.1"/>
    </source>
</evidence>
<dbReference type="OrthoDB" id="9767552at2"/>
<gene>
    <name evidence="2" type="ORF">L21SP4_01204</name>
</gene>
<proteinExistence type="predicted"/>
<evidence type="ECO:0000256" key="1">
    <source>
        <dbReference type="SAM" id="MobiDB-lite"/>
    </source>
</evidence>
<reference evidence="3" key="1">
    <citation type="submission" date="2015-02" db="EMBL/GenBank/DDBJ databases">
        <title>Description and complete genome sequence of the first cultured representative of the subdivision 5 of the Verrucomicrobia phylum.</title>
        <authorList>
            <person name="Spring S."/>
            <person name="Bunk B."/>
            <person name="Sproer C."/>
            <person name="Klenk H.-P."/>
        </authorList>
    </citation>
    <scope>NUCLEOTIDE SEQUENCE [LARGE SCALE GENOMIC DNA]</scope>
    <source>
        <strain evidence="3">L21-Fru-AB</strain>
    </source>
</reference>
<sequence length="321" mass="36072">MSSSAPPGPGARKSHGSPGRPFRWVRNLRRRRPRLEIRKGHTVHGEKILLAGPWIGEFGWELFCWQGMLRREARRYDQVIVASRPEMEPLYRDFCGEFVAYRPGGEGISGYRCEDGSSGADAVAVGREYTRHITGQSIIGYNQRRPYLSSRLFLDQTFVAYGRQDPGLAFDVLLHARSTKKNHSGDRNGWDAEGWARFAGRLRSKGLTVACVGTSAAALAVEGCDDYRGIPLDQLFNLMRSSRVLAGPSSGPIHLAALCRLPHVVWSGAGFNRAKYEYYWNPFRVPVRYIAAPLWRPGMDEIERNTMELADGSGVREVRCR</sequence>
<feature type="region of interest" description="Disordered" evidence="1">
    <location>
        <begin position="1"/>
        <end position="21"/>
    </location>
</feature>
<dbReference type="EMBL" id="CP010904">
    <property type="protein sequence ID" value="AKJ64452.1"/>
    <property type="molecule type" value="Genomic_DNA"/>
</dbReference>
<name>A0A0G3EGB9_9BACT</name>
<dbReference type="SUPFAM" id="SSF53756">
    <property type="entry name" value="UDP-Glycosyltransferase/glycogen phosphorylase"/>
    <property type="match status" value="1"/>
</dbReference>
<dbReference type="AlphaFoldDB" id="A0A0G3EGB9"/>
<evidence type="ECO:0000313" key="3">
    <source>
        <dbReference type="Proteomes" id="UP000035268"/>
    </source>
</evidence>
<accession>A0A0G3EGB9</accession>